<dbReference type="SUPFAM" id="SSF81345">
    <property type="entry name" value="ABC transporter involved in vitamin B12 uptake, BtuC"/>
    <property type="match status" value="1"/>
</dbReference>
<dbReference type="PANTHER" id="PTHR30472">
    <property type="entry name" value="FERRIC ENTEROBACTIN TRANSPORT SYSTEM PERMEASE PROTEIN"/>
    <property type="match status" value="1"/>
</dbReference>
<evidence type="ECO:0000313" key="10">
    <source>
        <dbReference type="Proteomes" id="UP001165042"/>
    </source>
</evidence>
<evidence type="ECO:0000256" key="5">
    <source>
        <dbReference type="ARBA" id="ARBA00022692"/>
    </source>
</evidence>
<keyword evidence="5 8" id="KW-0812">Transmembrane</keyword>
<sequence>MSAMGSDVGERRTTRGRVRLAGFVGVVVALVGVSAASLFVGAQDIDAATVWRLVWHDDGSEFAYIVRELRLPRTVLGLVVGLGLGLAGALMQALTRNPLADPGLLGVEIGASSAVVVAISFFGVTTPSGYVWFALLGAAITSVVVYALGAGGRAGPDRVVLAGAALTAALTAFVGIVLLVDADTFDRYRYWVIGSLASRDMGVFWEVSPFIGTGALIALALGHPLNALALGEETGRALGARIGEVRIAGALAVTLLCGAATAAVGPIGFVGLAIPHIARMVTGPDYRWILPYSAALAPVLVVGADVLGRILGAPGELQVGVVMAFLGAPVFIALARRRRIAQL</sequence>
<dbReference type="InterPro" id="IPR037294">
    <property type="entry name" value="ABC_BtuC-like"/>
</dbReference>
<evidence type="ECO:0000256" key="2">
    <source>
        <dbReference type="ARBA" id="ARBA00007935"/>
    </source>
</evidence>
<dbReference type="Pfam" id="PF01032">
    <property type="entry name" value="FecCD"/>
    <property type="match status" value="1"/>
</dbReference>
<dbReference type="AlphaFoldDB" id="A0A9W6QL49"/>
<keyword evidence="7 8" id="KW-0472">Membrane</keyword>
<evidence type="ECO:0000313" key="9">
    <source>
        <dbReference type="EMBL" id="GLW90655.1"/>
    </source>
</evidence>
<feature type="transmembrane region" description="Helical" evidence="8">
    <location>
        <begin position="20"/>
        <end position="42"/>
    </location>
</feature>
<comment type="caution">
    <text evidence="9">The sequence shown here is derived from an EMBL/GenBank/DDBJ whole genome shotgun (WGS) entry which is preliminary data.</text>
</comment>
<proteinExistence type="inferred from homology"/>
<accession>A0A9W6QL49</accession>
<dbReference type="Proteomes" id="UP001165042">
    <property type="component" value="Unassembled WGS sequence"/>
</dbReference>
<evidence type="ECO:0000256" key="6">
    <source>
        <dbReference type="ARBA" id="ARBA00022989"/>
    </source>
</evidence>
<feature type="transmembrane region" description="Helical" evidence="8">
    <location>
        <begin position="103"/>
        <end position="124"/>
    </location>
</feature>
<evidence type="ECO:0000256" key="3">
    <source>
        <dbReference type="ARBA" id="ARBA00022448"/>
    </source>
</evidence>
<evidence type="ECO:0000256" key="1">
    <source>
        <dbReference type="ARBA" id="ARBA00004651"/>
    </source>
</evidence>
<gene>
    <name evidence="9" type="ORF">Aglo03_14710</name>
</gene>
<dbReference type="Gene3D" id="1.10.3470.10">
    <property type="entry name" value="ABC transporter involved in vitamin B12 uptake, BtuC"/>
    <property type="match status" value="1"/>
</dbReference>
<dbReference type="GO" id="GO:0005886">
    <property type="term" value="C:plasma membrane"/>
    <property type="evidence" value="ECO:0007669"/>
    <property type="project" value="UniProtKB-SubCell"/>
</dbReference>
<dbReference type="InterPro" id="IPR000522">
    <property type="entry name" value="ABC_transptr_permease_BtuC"/>
</dbReference>
<dbReference type="FunFam" id="1.10.3470.10:FF:000001">
    <property type="entry name" value="Vitamin B12 ABC transporter permease BtuC"/>
    <property type="match status" value="1"/>
</dbReference>
<keyword evidence="10" id="KW-1185">Reference proteome</keyword>
<evidence type="ECO:0000256" key="4">
    <source>
        <dbReference type="ARBA" id="ARBA00022475"/>
    </source>
</evidence>
<protein>
    <submittedName>
        <fullName evidence="9">Iron ABC transporter permease</fullName>
    </submittedName>
</protein>
<reference evidence="9" key="1">
    <citation type="submission" date="2023-02" db="EMBL/GenBank/DDBJ databases">
        <title>Actinokineospora globicatena NBRC 15670.</title>
        <authorList>
            <person name="Ichikawa N."/>
            <person name="Sato H."/>
            <person name="Tonouchi N."/>
        </authorList>
    </citation>
    <scope>NUCLEOTIDE SEQUENCE</scope>
    <source>
        <strain evidence="9">NBRC 15670</strain>
    </source>
</reference>
<feature type="transmembrane region" description="Helical" evidence="8">
    <location>
        <begin position="74"/>
        <end position="91"/>
    </location>
</feature>
<dbReference type="GO" id="GO:0022857">
    <property type="term" value="F:transmembrane transporter activity"/>
    <property type="evidence" value="ECO:0007669"/>
    <property type="project" value="InterPro"/>
</dbReference>
<dbReference type="GO" id="GO:0033214">
    <property type="term" value="P:siderophore-iron import into cell"/>
    <property type="evidence" value="ECO:0007669"/>
    <property type="project" value="TreeGrafter"/>
</dbReference>
<organism evidence="9 10">
    <name type="scientific">Actinokineospora globicatena</name>
    <dbReference type="NCBI Taxonomy" id="103729"/>
    <lineage>
        <taxon>Bacteria</taxon>
        <taxon>Bacillati</taxon>
        <taxon>Actinomycetota</taxon>
        <taxon>Actinomycetes</taxon>
        <taxon>Pseudonocardiales</taxon>
        <taxon>Pseudonocardiaceae</taxon>
        <taxon>Actinokineospora</taxon>
    </lineage>
</organism>
<keyword evidence="4" id="KW-1003">Cell membrane</keyword>
<feature type="transmembrane region" description="Helical" evidence="8">
    <location>
        <begin position="317"/>
        <end position="335"/>
    </location>
</feature>
<feature type="transmembrane region" description="Helical" evidence="8">
    <location>
        <begin position="289"/>
        <end position="311"/>
    </location>
</feature>
<feature type="transmembrane region" description="Helical" evidence="8">
    <location>
        <begin position="160"/>
        <end position="180"/>
    </location>
</feature>
<keyword evidence="3" id="KW-0813">Transport</keyword>
<feature type="transmembrane region" description="Helical" evidence="8">
    <location>
        <begin position="247"/>
        <end position="277"/>
    </location>
</feature>
<dbReference type="PANTHER" id="PTHR30472:SF1">
    <property type="entry name" value="FE(3+) DICITRATE TRANSPORT SYSTEM PERMEASE PROTEIN FECC-RELATED"/>
    <property type="match status" value="1"/>
</dbReference>
<dbReference type="EMBL" id="BSSD01000002">
    <property type="protein sequence ID" value="GLW90655.1"/>
    <property type="molecule type" value="Genomic_DNA"/>
</dbReference>
<comment type="similarity">
    <text evidence="2">Belongs to the binding-protein-dependent transport system permease family. FecCD subfamily.</text>
</comment>
<comment type="subcellular location">
    <subcellularLocation>
        <location evidence="1">Cell membrane</location>
        <topology evidence="1">Multi-pass membrane protein</topology>
    </subcellularLocation>
</comment>
<evidence type="ECO:0000256" key="8">
    <source>
        <dbReference type="SAM" id="Phobius"/>
    </source>
</evidence>
<keyword evidence="6 8" id="KW-1133">Transmembrane helix</keyword>
<dbReference type="CDD" id="cd06550">
    <property type="entry name" value="TM_ABC_iron-siderophores_like"/>
    <property type="match status" value="1"/>
</dbReference>
<name>A0A9W6QL49_9PSEU</name>
<evidence type="ECO:0000256" key="7">
    <source>
        <dbReference type="ARBA" id="ARBA00023136"/>
    </source>
</evidence>
<feature type="transmembrane region" description="Helical" evidence="8">
    <location>
        <begin position="130"/>
        <end position="148"/>
    </location>
</feature>